<dbReference type="GO" id="GO:0016829">
    <property type="term" value="F:lyase activity"/>
    <property type="evidence" value="ECO:0007669"/>
    <property type="project" value="UniProtKB-KW"/>
</dbReference>
<dbReference type="GO" id="GO:0006508">
    <property type="term" value="P:proteolysis"/>
    <property type="evidence" value="ECO:0007669"/>
    <property type="project" value="UniProtKB-KW"/>
</dbReference>
<evidence type="ECO:0000256" key="8">
    <source>
        <dbReference type="RuleBase" id="RU364100"/>
    </source>
</evidence>
<comment type="similarity">
    <text evidence="1 8">Belongs to the SOS response-associated peptidase family.</text>
</comment>
<evidence type="ECO:0000256" key="7">
    <source>
        <dbReference type="ARBA" id="ARBA00023239"/>
    </source>
</evidence>
<dbReference type="PANTHER" id="PTHR13604">
    <property type="entry name" value="DC12-RELATED"/>
    <property type="match status" value="1"/>
</dbReference>
<evidence type="ECO:0000256" key="2">
    <source>
        <dbReference type="ARBA" id="ARBA00022670"/>
    </source>
</evidence>
<organism evidence="9 10">
    <name type="scientific">Brevundimonas subvibrioides</name>
    <dbReference type="NCBI Taxonomy" id="74313"/>
    <lineage>
        <taxon>Bacteria</taxon>
        <taxon>Pseudomonadati</taxon>
        <taxon>Pseudomonadota</taxon>
        <taxon>Alphaproteobacteria</taxon>
        <taxon>Caulobacterales</taxon>
        <taxon>Caulobacteraceae</taxon>
        <taxon>Brevundimonas</taxon>
    </lineage>
</organism>
<evidence type="ECO:0000256" key="1">
    <source>
        <dbReference type="ARBA" id="ARBA00008136"/>
    </source>
</evidence>
<evidence type="ECO:0000256" key="3">
    <source>
        <dbReference type="ARBA" id="ARBA00022763"/>
    </source>
</evidence>
<dbReference type="GO" id="GO:0003697">
    <property type="term" value="F:single-stranded DNA binding"/>
    <property type="evidence" value="ECO:0007669"/>
    <property type="project" value="InterPro"/>
</dbReference>
<keyword evidence="6" id="KW-0238">DNA-binding</keyword>
<keyword evidence="3" id="KW-0227">DNA damage</keyword>
<dbReference type="Gene3D" id="3.90.1680.10">
    <property type="entry name" value="SOS response associated peptidase-like"/>
    <property type="match status" value="1"/>
</dbReference>
<dbReference type="InterPro" id="IPR036590">
    <property type="entry name" value="SRAP-like"/>
</dbReference>
<dbReference type="SUPFAM" id="SSF143081">
    <property type="entry name" value="BB1717-like"/>
    <property type="match status" value="1"/>
</dbReference>
<evidence type="ECO:0000256" key="6">
    <source>
        <dbReference type="ARBA" id="ARBA00023125"/>
    </source>
</evidence>
<dbReference type="AlphaFoldDB" id="A0A258FQK2"/>
<sequence length="193" mass="21232">MERPMCNAYAMKIPPSALVQAFHQFRISLVFPEGTPNAEPTDMVRPTDPAPVIRAGADGTATLTMARWGLPPSAPKRPLLINMRTEGRRFDQGRALIPASWFHEYTGTRYPKTKWTLQPIDQDFVLFAGLVRPTPVGERFTLLTVDAGSDVQPIHARQPAIVSPTDWGAWLTQGIRLAPSAAGTLKVFQTPSS</sequence>
<protein>
    <recommendedName>
        <fullName evidence="8">Abasic site processing protein</fullName>
        <ecNumber evidence="8">3.4.-.-</ecNumber>
    </recommendedName>
</protein>
<gene>
    <name evidence="9" type="ORF">B7Z01_06575</name>
</gene>
<evidence type="ECO:0000313" key="9">
    <source>
        <dbReference type="EMBL" id="OYX34214.1"/>
    </source>
</evidence>
<dbReference type="EMBL" id="NCEB01000010">
    <property type="protein sequence ID" value="OYX34214.1"/>
    <property type="molecule type" value="Genomic_DNA"/>
</dbReference>
<dbReference type="Pfam" id="PF02586">
    <property type="entry name" value="SRAP"/>
    <property type="match status" value="1"/>
</dbReference>
<reference evidence="9 10" key="1">
    <citation type="submission" date="2017-03" db="EMBL/GenBank/DDBJ databases">
        <title>Lifting the veil on microbial sulfur biogeochemistry in mining wastewaters.</title>
        <authorList>
            <person name="Kantor R.S."/>
            <person name="Colenbrander Nelson T."/>
            <person name="Marshall S."/>
            <person name="Bennett D."/>
            <person name="Apte S."/>
            <person name="Camacho D."/>
            <person name="Thomas B.C."/>
            <person name="Warren L.A."/>
            <person name="Banfield J.F."/>
        </authorList>
    </citation>
    <scope>NUCLEOTIDE SEQUENCE [LARGE SCALE GENOMIC DNA]</scope>
    <source>
        <strain evidence="9">32-69-9</strain>
    </source>
</reference>
<evidence type="ECO:0000256" key="5">
    <source>
        <dbReference type="ARBA" id="ARBA00023124"/>
    </source>
</evidence>
<evidence type="ECO:0000256" key="4">
    <source>
        <dbReference type="ARBA" id="ARBA00022801"/>
    </source>
</evidence>
<dbReference type="EC" id="3.4.-.-" evidence="8"/>
<dbReference type="PANTHER" id="PTHR13604:SF0">
    <property type="entry name" value="ABASIC SITE PROCESSING PROTEIN HMCES"/>
    <property type="match status" value="1"/>
</dbReference>
<accession>A0A258FQK2</accession>
<dbReference type="Proteomes" id="UP000215595">
    <property type="component" value="Unassembled WGS sequence"/>
</dbReference>
<dbReference type="GO" id="GO:0008233">
    <property type="term" value="F:peptidase activity"/>
    <property type="evidence" value="ECO:0007669"/>
    <property type="project" value="UniProtKB-KW"/>
</dbReference>
<keyword evidence="7" id="KW-0456">Lyase</keyword>
<proteinExistence type="inferred from homology"/>
<name>A0A258FQK2_9CAUL</name>
<evidence type="ECO:0000313" key="10">
    <source>
        <dbReference type="Proteomes" id="UP000215595"/>
    </source>
</evidence>
<comment type="caution">
    <text evidence="9">The sequence shown here is derived from an EMBL/GenBank/DDBJ whole genome shotgun (WGS) entry which is preliminary data.</text>
</comment>
<keyword evidence="2 8" id="KW-0645">Protease</keyword>
<keyword evidence="4 8" id="KW-0378">Hydrolase</keyword>
<dbReference type="GO" id="GO:0106300">
    <property type="term" value="P:protein-DNA covalent cross-linking repair"/>
    <property type="evidence" value="ECO:0007669"/>
    <property type="project" value="InterPro"/>
</dbReference>
<dbReference type="InterPro" id="IPR003738">
    <property type="entry name" value="SRAP"/>
</dbReference>
<keyword evidence="5" id="KW-0190">Covalent protein-DNA linkage</keyword>